<dbReference type="EMBL" id="JAANXN010000015">
    <property type="protein sequence ID" value="MDF8371888.1"/>
    <property type="molecule type" value="Genomic_DNA"/>
</dbReference>
<proteinExistence type="predicted"/>
<evidence type="ECO:0000313" key="2">
    <source>
        <dbReference type="Proteomes" id="UP001215461"/>
    </source>
</evidence>
<dbReference type="AlphaFoldDB" id="A0ABD4XL63"/>
<accession>A0ABD4XL63</accession>
<comment type="caution">
    <text evidence="1">The sequence shown here is derived from an EMBL/GenBank/DDBJ whole genome shotgun (WGS) entry which is preliminary data.</text>
</comment>
<dbReference type="RefSeq" id="WP_277362533.1">
    <property type="nucleotide sequence ID" value="NZ_JAANXN010000015.1"/>
</dbReference>
<protein>
    <recommendedName>
        <fullName evidence="3">DUF1803 domain-containing protein</fullName>
    </recommendedName>
</protein>
<sequence>MKHLSKDWYTLEKNALLVTRYALTFLISTNNLPVSQLGFLKNFGEIQSVTNQQIDIIKDLAGTSLIDTDIIDCQNKLLKANARILSPFFKTNLFFTEQHWYYANLLRNGAVDNLIDEFTTLIGSVNSTPFNKQEIAQIKKDYALIILPKLSIHNLILPVHIVIDFSEGNLFNDYIASGIQSITGLNIKIDQHLSSLTDIYLTDTFNPSYTKQQIIWPAMPQKSDWQQLKAYIMDLQKSHFNKLDTSN</sequence>
<evidence type="ECO:0000313" key="1">
    <source>
        <dbReference type="EMBL" id="MDF8371888.1"/>
    </source>
</evidence>
<name>A0ABD4XL63_WEIPA</name>
<dbReference type="Proteomes" id="UP001215461">
    <property type="component" value="Unassembled WGS sequence"/>
</dbReference>
<evidence type="ECO:0008006" key="3">
    <source>
        <dbReference type="Google" id="ProtNLM"/>
    </source>
</evidence>
<organism evidence="1 2">
    <name type="scientific">Weissella paramesenteroides</name>
    <name type="common">Leuconostoc paramesenteroides</name>
    <dbReference type="NCBI Taxonomy" id="1249"/>
    <lineage>
        <taxon>Bacteria</taxon>
        <taxon>Bacillati</taxon>
        <taxon>Bacillota</taxon>
        <taxon>Bacilli</taxon>
        <taxon>Lactobacillales</taxon>
        <taxon>Lactobacillaceae</taxon>
        <taxon>Weissella</taxon>
    </lineage>
</organism>
<gene>
    <name evidence="1" type="ORF">G9403_09650</name>
</gene>
<reference evidence="1 2" key="1">
    <citation type="submission" date="2020-03" db="EMBL/GenBank/DDBJ databases">
        <title>Comparative genomics of Weissella paramesenteroides.</title>
        <authorList>
            <person name="Kant R."/>
            <person name="Takala T."/>
            <person name="Saris P."/>
        </authorList>
    </citation>
    <scope>NUCLEOTIDE SEQUENCE [LARGE SCALE GENOMIC DNA]</scope>
    <source>
        <strain evidence="1 2">SJ27-4</strain>
    </source>
</reference>